<reference evidence="3 4" key="1">
    <citation type="submission" date="2019-03" db="EMBL/GenBank/DDBJ databases">
        <title>Rhodosporidium diobovatum UCD-FST 08-225 genome sequencing, assembly, and annotation.</title>
        <authorList>
            <person name="Fakankun I.U."/>
            <person name="Fristensky B."/>
            <person name="Levin D.B."/>
        </authorList>
    </citation>
    <scope>NUCLEOTIDE SEQUENCE [LARGE SCALE GENOMIC DNA]</scope>
    <source>
        <strain evidence="3 4">UCD-FST 08-225</strain>
    </source>
</reference>
<feature type="chain" id="PRO_5022715867" evidence="2">
    <location>
        <begin position="20"/>
        <end position="114"/>
    </location>
</feature>
<dbReference type="Proteomes" id="UP000311382">
    <property type="component" value="Unassembled WGS sequence"/>
</dbReference>
<evidence type="ECO:0000313" key="4">
    <source>
        <dbReference type="Proteomes" id="UP000311382"/>
    </source>
</evidence>
<feature type="signal peptide" evidence="2">
    <location>
        <begin position="1"/>
        <end position="19"/>
    </location>
</feature>
<feature type="compositionally biased region" description="Pro residues" evidence="1">
    <location>
        <begin position="26"/>
        <end position="36"/>
    </location>
</feature>
<name>A0A5C5FVQ2_9BASI</name>
<proteinExistence type="predicted"/>
<feature type="region of interest" description="Disordered" evidence="1">
    <location>
        <begin position="18"/>
        <end position="43"/>
    </location>
</feature>
<protein>
    <submittedName>
        <fullName evidence="3">Uncharacterized protein</fullName>
    </submittedName>
</protein>
<evidence type="ECO:0000256" key="1">
    <source>
        <dbReference type="SAM" id="MobiDB-lite"/>
    </source>
</evidence>
<organism evidence="3 4">
    <name type="scientific">Rhodotorula diobovata</name>
    <dbReference type="NCBI Taxonomy" id="5288"/>
    <lineage>
        <taxon>Eukaryota</taxon>
        <taxon>Fungi</taxon>
        <taxon>Dikarya</taxon>
        <taxon>Basidiomycota</taxon>
        <taxon>Pucciniomycotina</taxon>
        <taxon>Microbotryomycetes</taxon>
        <taxon>Sporidiobolales</taxon>
        <taxon>Sporidiobolaceae</taxon>
        <taxon>Rhodotorula</taxon>
    </lineage>
</organism>
<evidence type="ECO:0000313" key="3">
    <source>
        <dbReference type="EMBL" id="TNY19761.1"/>
    </source>
</evidence>
<keyword evidence="2" id="KW-0732">Signal</keyword>
<dbReference type="AlphaFoldDB" id="A0A5C5FVQ2"/>
<comment type="caution">
    <text evidence="3">The sequence shown here is derived from an EMBL/GenBank/DDBJ whole genome shotgun (WGS) entry which is preliminary data.</text>
</comment>
<gene>
    <name evidence="3" type="ORF">DMC30DRAFT_399470</name>
</gene>
<sequence>MLAYKLVAILLFQQSPAQTQTGAPLPSRPSPSPSPPRLDSLSAAHRALHSLDERLRLLRRQVVEQPLVAVFEGRLERMRDERLLWVGRQALDVRDGDAVDGDIGVGFALPEVEP</sequence>
<accession>A0A5C5FVQ2</accession>
<evidence type="ECO:0000256" key="2">
    <source>
        <dbReference type="SAM" id="SignalP"/>
    </source>
</evidence>
<keyword evidence="4" id="KW-1185">Reference proteome</keyword>
<dbReference type="EMBL" id="SOZI01000085">
    <property type="protein sequence ID" value="TNY19761.1"/>
    <property type="molecule type" value="Genomic_DNA"/>
</dbReference>